<feature type="region of interest" description="Disordered" evidence="1">
    <location>
        <begin position="73"/>
        <end position="146"/>
    </location>
</feature>
<reference evidence="2 3" key="1">
    <citation type="submission" date="2019-02" db="EMBL/GenBank/DDBJ databases">
        <title>Deep-cultivation of Planctomycetes and their phenomic and genomic characterization uncovers novel biology.</title>
        <authorList>
            <person name="Wiegand S."/>
            <person name="Jogler M."/>
            <person name="Boedeker C."/>
            <person name="Pinto D."/>
            <person name="Vollmers J."/>
            <person name="Rivas-Marin E."/>
            <person name="Kohn T."/>
            <person name="Peeters S.H."/>
            <person name="Heuer A."/>
            <person name="Rast P."/>
            <person name="Oberbeckmann S."/>
            <person name="Bunk B."/>
            <person name="Jeske O."/>
            <person name="Meyerdierks A."/>
            <person name="Storesund J.E."/>
            <person name="Kallscheuer N."/>
            <person name="Luecker S."/>
            <person name="Lage O.M."/>
            <person name="Pohl T."/>
            <person name="Merkel B.J."/>
            <person name="Hornburger P."/>
            <person name="Mueller R.-W."/>
            <person name="Bruemmer F."/>
            <person name="Labrenz M."/>
            <person name="Spormann A.M."/>
            <person name="Op den Camp H."/>
            <person name="Overmann J."/>
            <person name="Amann R."/>
            <person name="Jetten M.S.M."/>
            <person name="Mascher T."/>
            <person name="Medema M.H."/>
            <person name="Devos D.P."/>
            <person name="Kaster A.-K."/>
            <person name="Ovreas L."/>
            <person name="Rohde M."/>
            <person name="Galperin M.Y."/>
            <person name="Jogler C."/>
        </authorList>
    </citation>
    <scope>NUCLEOTIDE SEQUENCE [LARGE SCALE GENOMIC DNA]</scope>
    <source>
        <strain evidence="2 3">Q31a</strain>
    </source>
</reference>
<sequence length="146" mass="15484">MLGGCSTESNPPTYPVTGTVTYKGAPVDGATIIFTSISEGGEGATGKSDAEGKYSLTTYVNGDGARPGDYMIKVFKFDSPPPPPSESSPDFNPDSTLEEEEESYDPTEIDNSPVKNELPVQYSKETTSGLKHTVGESESSFDIVLD</sequence>
<protein>
    <recommendedName>
        <fullName evidence="4">Carboxypeptidase regulatory-like domain-containing protein</fullName>
    </recommendedName>
</protein>
<feature type="compositionally biased region" description="Polar residues" evidence="1">
    <location>
        <begin position="123"/>
        <end position="140"/>
    </location>
</feature>
<dbReference type="KEGG" id="ahel:Q31a_00480"/>
<dbReference type="OrthoDB" id="289014at2"/>
<evidence type="ECO:0000256" key="1">
    <source>
        <dbReference type="SAM" id="MobiDB-lite"/>
    </source>
</evidence>
<gene>
    <name evidence="2" type="ORF">Q31a_00480</name>
</gene>
<evidence type="ECO:0000313" key="2">
    <source>
        <dbReference type="EMBL" id="QDV21769.1"/>
    </source>
</evidence>
<evidence type="ECO:0008006" key="4">
    <source>
        <dbReference type="Google" id="ProtNLM"/>
    </source>
</evidence>
<dbReference type="Proteomes" id="UP000318017">
    <property type="component" value="Chromosome"/>
</dbReference>
<proteinExistence type="predicted"/>
<evidence type="ECO:0000313" key="3">
    <source>
        <dbReference type="Proteomes" id="UP000318017"/>
    </source>
</evidence>
<keyword evidence="3" id="KW-1185">Reference proteome</keyword>
<accession>A0A518FZI4</accession>
<feature type="compositionally biased region" description="Acidic residues" evidence="1">
    <location>
        <begin position="96"/>
        <end position="108"/>
    </location>
</feature>
<organism evidence="2 3">
    <name type="scientific">Aureliella helgolandensis</name>
    <dbReference type="NCBI Taxonomy" id="2527968"/>
    <lineage>
        <taxon>Bacteria</taxon>
        <taxon>Pseudomonadati</taxon>
        <taxon>Planctomycetota</taxon>
        <taxon>Planctomycetia</taxon>
        <taxon>Pirellulales</taxon>
        <taxon>Pirellulaceae</taxon>
        <taxon>Aureliella</taxon>
    </lineage>
</organism>
<dbReference type="EMBL" id="CP036298">
    <property type="protein sequence ID" value="QDV21769.1"/>
    <property type="molecule type" value="Genomic_DNA"/>
</dbReference>
<dbReference type="RefSeq" id="WP_145072435.1">
    <property type="nucleotide sequence ID" value="NZ_CP036298.1"/>
</dbReference>
<dbReference type="SUPFAM" id="SSF49478">
    <property type="entry name" value="Cna protein B-type domain"/>
    <property type="match status" value="1"/>
</dbReference>
<name>A0A518FZI4_9BACT</name>
<dbReference type="AlphaFoldDB" id="A0A518FZI4"/>